<reference evidence="2" key="1">
    <citation type="submission" date="2023-02" db="EMBL/GenBank/DDBJ databases">
        <title>Genome of toxic invasive species Heracleum sosnowskyi carries increased number of genes despite the absence of recent whole-genome duplications.</title>
        <authorList>
            <person name="Schelkunov M."/>
            <person name="Shtratnikova V."/>
            <person name="Makarenko M."/>
            <person name="Klepikova A."/>
            <person name="Omelchenko D."/>
            <person name="Novikova G."/>
            <person name="Obukhova E."/>
            <person name="Bogdanov V."/>
            <person name="Penin A."/>
            <person name="Logacheva M."/>
        </authorList>
    </citation>
    <scope>NUCLEOTIDE SEQUENCE</scope>
    <source>
        <strain evidence="2">Hsosn_3</strain>
        <tissue evidence="2">Leaf</tissue>
    </source>
</reference>
<keyword evidence="3" id="KW-1185">Reference proteome</keyword>
<organism evidence="2 3">
    <name type="scientific">Heracleum sosnowskyi</name>
    <dbReference type="NCBI Taxonomy" id="360622"/>
    <lineage>
        <taxon>Eukaryota</taxon>
        <taxon>Viridiplantae</taxon>
        <taxon>Streptophyta</taxon>
        <taxon>Embryophyta</taxon>
        <taxon>Tracheophyta</taxon>
        <taxon>Spermatophyta</taxon>
        <taxon>Magnoliopsida</taxon>
        <taxon>eudicotyledons</taxon>
        <taxon>Gunneridae</taxon>
        <taxon>Pentapetalae</taxon>
        <taxon>asterids</taxon>
        <taxon>campanulids</taxon>
        <taxon>Apiales</taxon>
        <taxon>Apiaceae</taxon>
        <taxon>Apioideae</taxon>
        <taxon>apioid superclade</taxon>
        <taxon>Tordylieae</taxon>
        <taxon>Tordyliinae</taxon>
        <taxon>Heracleum</taxon>
    </lineage>
</organism>
<dbReference type="EMBL" id="JAUIZM010000003">
    <property type="protein sequence ID" value="KAK1394493.1"/>
    <property type="molecule type" value="Genomic_DNA"/>
</dbReference>
<dbReference type="Proteomes" id="UP001237642">
    <property type="component" value="Unassembled WGS sequence"/>
</dbReference>
<feature type="compositionally biased region" description="Polar residues" evidence="1">
    <location>
        <begin position="185"/>
        <end position="222"/>
    </location>
</feature>
<comment type="caution">
    <text evidence="2">The sequence shown here is derived from an EMBL/GenBank/DDBJ whole genome shotgun (WGS) entry which is preliminary data.</text>
</comment>
<evidence type="ECO:0000313" key="3">
    <source>
        <dbReference type="Proteomes" id="UP001237642"/>
    </source>
</evidence>
<feature type="region of interest" description="Disordered" evidence="1">
    <location>
        <begin position="121"/>
        <end position="222"/>
    </location>
</feature>
<evidence type="ECO:0000313" key="2">
    <source>
        <dbReference type="EMBL" id="KAK1394493.1"/>
    </source>
</evidence>
<reference evidence="2" key="2">
    <citation type="submission" date="2023-05" db="EMBL/GenBank/DDBJ databases">
        <authorList>
            <person name="Schelkunov M.I."/>
        </authorList>
    </citation>
    <scope>NUCLEOTIDE SEQUENCE</scope>
    <source>
        <strain evidence="2">Hsosn_3</strain>
        <tissue evidence="2">Leaf</tissue>
    </source>
</reference>
<gene>
    <name evidence="2" type="ORF">POM88_013549</name>
</gene>
<evidence type="ECO:0000256" key="1">
    <source>
        <dbReference type="SAM" id="MobiDB-lite"/>
    </source>
</evidence>
<accession>A0AAD8J034</accession>
<protein>
    <submittedName>
        <fullName evidence="2">Uncharacterized protein</fullName>
    </submittedName>
</protein>
<proteinExistence type="predicted"/>
<dbReference type="AlphaFoldDB" id="A0AAD8J034"/>
<name>A0AAD8J034_9APIA</name>
<sequence>MLLTDKYHNFSTQLMYELGAKLGDKKSRKKNIYYARFLMMSANHVSPTPLVISNPNSRFDCFVQEKRVLTDILRLNHNGDVPMVYLPVTEVTLSHPVNLNVTSVSASATNIVAMESVAVTQQAHAPKTTPKSTKSKSTKPTSGASQKAPVVKSTAQPKGSDAGVVSGEGMGENQRNPKDKVGEVSVSQTSPIVSSQQGTMSNMDISSSLIASSQKDVVIETS</sequence>